<protein>
    <submittedName>
        <fullName evidence="7">Oligopeptide transporter</fullName>
    </submittedName>
</protein>
<dbReference type="InterPro" id="IPR000109">
    <property type="entry name" value="POT_fam"/>
</dbReference>
<feature type="transmembrane region" description="Helical" evidence="6">
    <location>
        <begin position="495"/>
        <end position="515"/>
    </location>
</feature>
<dbReference type="KEGG" id="cim:CIMG_10129"/>
<feature type="transmembrane region" description="Helical" evidence="6">
    <location>
        <begin position="167"/>
        <end position="188"/>
    </location>
</feature>
<feature type="transmembrane region" description="Helical" evidence="6">
    <location>
        <begin position="404"/>
        <end position="424"/>
    </location>
</feature>
<dbReference type="EMBL" id="GG704915">
    <property type="protein sequence ID" value="EAS27524.2"/>
    <property type="molecule type" value="Genomic_DNA"/>
</dbReference>
<dbReference type="GeneID" id="4558160"/>
<dbReference type="AlphaFoldDB" id="A0A0E1RUG0"/>
<reference evidence="8" key="1">
    <citation type="journal article" date="2009" name="Genome Res.">
        <title>Comparative genomic analyses of the human fungal pathogens Coccidioides and their relatives.</title>
        <authorList>
            <person name="Sharpton T.J."/>
            <person name="Stajich J.E."/>
            <person name="Rounsley S.D."/>
            <person name="Gardner M.J."/>
            <person name="Wortman J.R."/>
            <person name="Jordar V.S."/>
            <person name="Maiti R."/>
            <person name="Kodira C.D."/>
            <person name="Neafsey D.E."/>
            <person name="Zeng Q."/>
            <person name="Hung C.-Y."/>
            <person name="McMahan C."/>
            <person name="Muszewska A."/>
            <person name="Grynberg M."/>
            <person name="Mandel M.A."/>
            <person name="Kellner E.M."/>
            <person name="Barker B.M."/>
            <person name="Galgiani J.N."/>
            <person name="Orbach M.J."/>
            <person name="Kirkland T.N."/>
            <person name="Cole G.T."/>
            <person name="Henn M.R."/>
            <person name="Birren B.W."/>
            <person name="Taylor J.W."/>
        </authorList>
    </citation>
    <scope>NUCLEOTIDE SEQUENCE [LARGE SCALE GENOMIC DNA]</scope>
    <source>
        <strain evidence="8">RS</strain>
    </source>
</reference>
<dbReference type="Pfam" id="PF00854">
    <property type="entry name" value="PTR2"/>
    <property type="match status" value="1"/>
</dbReference>
<evidence type="ECO:0000256" key="6">
    <source>
        <dbReference type="SAM" id="Phobius"/>
    </source>
</evidence>
<name>A0A0E1RUG0_COCIM</name>
<keyword evidence="8" id="KW-1185">Reference proteome</keyword>
<keyword evidence="4 6" id="KW-1133">Transmembrane helix</keyword>
<keyword evidence="5 6" id="KW-0472">Membrane</keyword>
<dbReference type="InParanoid" id="A0A0E1RUG0"/>
<reference evidence="8" key="2">
    <citation type="journal article" date="2010" name="Genome Res.">
        <title>Population genomic sequencing of Coccidioides fungi reveals recent hybridization and transposon control.</title>
        <authorList>
            <person name="Neafsey D.E."/>
            <person name="Barker B.M."/>
            <person name="Sharpton T.J."/>
            <person name="Stajich J.E."/>
            <person name="Park D.J."/>
            <person name="Whiston E."/>
            <person name="Hung C.-Y."/>
            <person name="McMahan C."/>
            <person name="White J."/>
            <person name="Sykes S."/>
            <person name="Heiman D."/>
            <person name="Young S."/>
            <person name="Zeng Q."/>
            <person name="Abouelleil A."/>
            <person name="Aftuck L."/>
            <person name="Bessette D."/>
            <person name="Brown A."/>
            <person name="FitzGerald M."/>
            <person name="Lui A."/>
            <person name="Macdonald J.P."/>
            <person name="Priest M."/>
            <person name="Orbach M.J."/>
            <person name="Galgiani J.N."/>
            <person name="Kirkland T.N."/>
            <person name="Cole G.T."/>
            <person name="Birren B.W."/>
            <person name="Henn M.R."/>
            <person name="Taylor J.W."/>
            <person name="Rounsley S.D."/>
        </authorList>
    </citation>
    <scope>GENOME REANNOTATION</scope>
    <source>
        <strain evidence="8">RS</strain>
    </source>
</reference>
<dbReference type="InterPro" id="IPR036259">
    <property type="entry name" value="MFS_trans_sf"/>
</dbReference>
<feature type="transmembrane region" description="Helical" evidence="6">
    <location>
        <begin position="139"/>
        <end position="161"/>
    </location>
</feature>
<evidence type="ECO:0000256" key="1">
    <source>
        <dbReference type="ARBA" id="ARBA00004141"/>
    </source>
</evidence>
<dbReference type="GO" id="GO:0022857">
    <property type="term" value="F:transmembrane transporter activity"/>
    <property type="evidence" value="ECO:0007669"/>
    <property type="project" value="InterPro"/>
</dbReference>
<evidence type="ECO:0000256" key="4">
    <source>
        <dbReference type="ARBA" id="ARBA00022989"/>
    </source>
</evidence>
<proteinExistence type="inferred from homology"/>
<organism evidence="7 8">
    <name type="scientific">Coccidioides immitis (strain RS)</name>
    <name type="common">Valley fever fungus</name>
    <dbReference type="NCBI Taxonomy" id="246410"/>
    <lineage>
        <taxon>Eukaryota</taxon>
        <taxon>Fungi</taxon>
        <taxon>Dikarya</taxon>
        <taxon>Ascomycota</taxon>
        <taxon>Pezizomycotina</taxon>
        <taxon>Eurotiomycetes</taxon>
        <taxon>Eurotiomycetidae</taxon>
        <taxon>Onygenales</taxon>
        <taxon>Onygenaceae</taxon>
        <taxon>Coccidioides</taxon>
    </lineage>
</organism>
<dbReference type="Gene3D" id="1.20.1250.20">
    <property type="entry name" value="MFS general substrate transporter like domains"/>
    <property type="match status" value="1"/>
</dbReference>
<comment type="subcellular location">
    <subcellularLocation>
        <location evidence="1">Membrane</location>
        <topology evidence="1">Multi-pass membrane protein</topology>
    </subcellularLocation>
</comment>
<sequence length="575" mass="63212">MLLETCKSFDIFSNNRHPPKCLCLGLVDDMDTQPTQYEKREATEDEVENLRHVVDTVPGVVWVALVAAAAERFTFYAVTAPWQNYIQNDRGSIAVPGVLGLGQATATNISNAFAFFSFLSPLPFAILSDAWLGRYKTLCISFSLNVCGCLVLFVTSLPYVTKDSIKIAGLALSMVFLGLGTGGVRATVSPFIGDQYTVSAPQLIVTKNGERLIADRTLTLQYIYNVLYWFTNIAGLSLIASTYLEKAVDFWASYLLRLCSVWISIPLMLFWQKKFVKLSPQGNVLPQAAKVIACSARERFRLDAAKPAFQAEKYGREVEWDDQFVSEMKRGLIACKVMACFVPFYLCTSQITNNLVSQAGQTRLGGTPNDMVQALNAIACVLLGPVIQKFLYPTLQKHGIAFGPIARMTSAFVTMSTAMAFTAGLQKLIYMRGPCYDHPLACPDSKNGSIPNDISVWAQTPIYILLACAEILGFATLSEYSYSKAPQGMRSLVQALRQVTAGIGSAFGIALSPLAQNPKILYLYTGLAVVMIVGAPIFWLVFRGYDKIDEELNVMGSIQPSNNDHMEETTSTVRP</sequence>
<dbReference type="GO" id="GO:0016020">
    <property type="term" value="C:membrane"/>
    <property type="evidence" value="ECO:0007669"/>
    <property type="project" value="UniProtKB-SubCell"/>
</dbReference>
<feature type="transmembrane region" description="Helical" evidence="6">
    <location>
        <begin position="250"/>
        <end position="271"/>
    </location>
</feature>
<dbReference type="OrthoDB" id="8904098at2759"/>
<feature type="transmembrane region" description="Helical" evidence="6">
    <location>
        <begin position="462"/>
        <end position="483"/>
    </location>
</feature>
<evidence type="ECO:0000256" key="2">
    <source>
        <dbReference type="ARBA" id="ARBA00005982"/>
    </source>
</evidence>
<accession>A0A0E1RUG0</accession>
<dbReference type="RefSeq" id="XP_001239107.2">
    <property type="nucleotide sequence ID" value="XM_001239106.2"/>
</dbReference>
<evidence type="ECO:0000256" key="3">
    <source>
        <dbReference type="ARBA" id="ARBA00022692"/>
    </source>
</evidence>
<dbReference type="Proteomes" id="UP000001261">
    <property type="component" value="Unassembled WGS sequence"/>
</dbReference>
<gene>
    <name evidence="7" type="ORF">CIMG_10129</name>
</gene>
<keyword evidence="3 6" id="KW-0812">Transmembrane</keyword>
<dbReference type="PANTHER" id="PTHR11654">
    <property type="entry name" value="OLIGOPEPTIDE TRANSPORTER-RELATED"/>
    <property type="match status" value="1"/>
</dbReference>
<feature type="transmembrane region" description="Helical" evidence="6">
    <location>
        <begin position="226"/>
        <end position="244"/>
    </location>
</feature>
<feature type="transmembrane region" description="Helical" evidence="6">
    <location>
        <begin position="112"/>
        <end position="132"/>
    </location>
</feature>
<dbReference type="SUPFAM" id="SSF103473">
    <property type="entry name" value="MFS general substrate transporter"/>
    <property type="match status" value="1"/>
</dbReference>
<feature type="transmembrane region" description="Helical" evidence="6">
    <location>
        <begin position="521"/>
        <end position="542"/>
    </location>
</feature>
<dbReference type="VEuPathDB" id="FungiDB:CIMG_10129"/>
<evidence type="ECO:0000256" key="5">
    <source>
        <dbReference type="ARBA" id="ARBA00023136"/>
    </source>
</evidence>
<comment type="similarity">
    <text evidence="2">Belongs to the major facilitator superfamily. Proton-dependent oligopeptide transporter (POT/PTR) (TC 2.A.17) family.</text>
</comment>
<evidence type="ECO:0000313" key="8">
    <source>
        <dbReference type="Proteomes" id="UP000001261"/>
    </source>
</evidence>
<evidence type="ECO:0000313" key="7">
    <source>
        <dbReference type="EMBL" id="EAS27524.2"/>
    </source>
</evidence>
<dbReference type="OMA" id="ACKVMAC"/>